<evidence type="ECO:0000313" key="1">
    <source>
        <dbReference type="EMBL" id="TNN78856.1"/>
    </source>
</evidence>
<dbReference type="EMBL" id="SRLO01000070">
    <property type="protein sequence ID" value="TNN78856.1"/>
    <property type="molecule type" value="Genomic_DNA"/>
</dbReference>
<name>A0A4Z2ILS8_9TELE</name>
<comment type="caution">
    <text evidence="1">The sequence shown here is derived from an EMBL/GenBank/DDBJ whole genome shotgun (WGS) entry which is preliminary data.</text>
</comment>
<dbReference type="AlphaFoldDB" id="A0A4Z2ILS8"/>
<dbReference type="Proteomes" id="UP000314294">
    <property type="component" value="Unassembled WGS sequence"/>
</dbReference>
<protein>
    <submittedName>
        <fullName evidence="1">Uncharacterized protein</fullName>
    </submittedName>
</protein>
<proteinExistence type="predicted"/>
<sequence length="144" mass="15612">MASSSTQQKRCFTHLNGRSPATGDVAVLQLLRAPSSPSLFFLRSGAGTYWLKGTAVRGSLTDARRADMSSLRTSGIFRWGAPSDSESLPRPAEERWGGKGHIWLFRLVSSQLIEARCLGSGSEPRSAAARCSPQRHVILSLRVA</sequence>
<dbReference type="OrthoDB" id="15627at2759"/>
<accession>A0A4Z2ILS8</accession>
<reference evidence="1 2" key="1">
    <citation type="submission" date="2019-03" db="EMBL/GenBank/DDBJ databases">
        <title>First draft genome of Liparis tanakae, snailfish: a comprehensive survey of snailfish specific genes.</title>
        <authorList>
            <person name="Kim W."/>
            <person name="Song I."/>
            <person name="Jeong J.-H."/>
            <person name="Kim D."/>
            <person name="Kim S."/>
            <person name="Ryu S."/>
            <person name="Song J.Y."/>
            <person name="Lee S.K."/>
        </authorList>
    </citation>
    <scope>NUCLEOTIDE SEQUENCE [LARGE SCALE GENOMIC DNA]</scope>
    <source>
        <tissue evidence="1">Muscle</tissue>
    </source>
</reference>
<organism evidence="1 2">
    <name type="scientific">Liparis tanakae</name>
    <name type="common">Tanaka's snailfish</name>
    <dbReference type="NCBI Taxonomy" id="230148"/>
    <lineage>
        <taxon>Eukaryota</taxon>
        <taxon>Metazoa</taxon>
        <taxon>Chordata</taxon>
        <taxon>Craniata</taxon>
        <taxon>Vertebrata</taxon>
        <taxon>Euteleostomi</taxon>
        <taxon>Actinopterygii</taxon>
        <taxon>Neopterygii</taxon>
        <taxon>Teleostei</taxon>
        <taxon>Neoteleostei</taxon>
        <taxon>Acanthomorphata</taxon>
        <taxon>Eupercaria</taxon>
        <taxon>Perciformes</taxon>
        <taxon>Cottioidei</taxon>
        <taxon>Cottales</taxon>
        <taxon>Liparidae</taxon>
        <taxon>Liparis</taxon>
    </lineage>
</organism>
<evidence type="ECO:0000313" key="2">
    <source>
        <dbReference type="Proteomes" id="UP000314294"/>
    </source>
</evidence>
<keyword evidence="2" id="KW-1185">Reference proteome</keyword>
<gene>
    <name evidence="1" type="ORF">EYF80_011026</name>
</gene>